<evidence type="ECO:0000313" key="3">
    <source>
        <dbReference type="EMBL" id="KAG8200583.1"/>
    </source>
</evidence>
<evidence type="ECO:0000313" key="4">
    <source>
        <dbReference type="Proteomes" id="UP000827092"/>
    </source>
</evidence>
<dbReference type="PROSITE" id="PS50833">
    <property type="entry name" value="BRIX"/>
    <property type="match status" value="1"/>
</dbReference>
<accession>A0AAV6VXW1</accession>
<reference evidence="3 4" key="1">
    <citation type="journal article" date="2022" name="Nat. Ecol. Evol.">
        <title>A masculinizing supergene underlies an exaggerated male reproductive morph in a spider.</title>
        <authorList>
            <person name="Hendrickx F."/>
            <person name="De Corte Z."/>
            <person name="Sonet G."/>
            <person name="Van Belleghem S.M."/>
            <person name="Kostlbacher S."/>
            <person name="Vangestel C."/>
        </authorList>
    </citation>
    <scope>NUCLEOTIDE SEQUENCE [LARGE SCALE GENOMIC DNA]</scope>
    <source>
        <strain evidence="3">W744_W776</strain>
    </source>
</reference>
<dbReference type="InterPro" id="IPR045112">
    <property type="entry name" value="PPAN-like"/>
</dbReference>
<dbReference type="GO" id="GO:0019843">
    <property type="term" value="F:rRNA binding"/>
    <property type="evidence" value="ECO:0007669"/>
    <property type="project" value="InterPro"/>
</dbReference>
<comment type="caution">
    <text evidence="3">The sequence shown here is derived from an EMBL/GenBank/DDBJ whole genome shotgun (WGS) entry which is preliminary data.</text>
</comment>
<keyword evidence="4" id="KW-1185">Reference proteome</keyword>
<dbReference type="Pfam" id="PF04427">
    <property type="entry name" value="Brix"/>
    <property type="match status" value="1"/>
</dbReference>
<dbReference type="EMBL" id="JAFNEN010000015">
    <property type="protein sequence ID" value="KAG8200583.1"/>
    <property type="molecule type" value="Genomic_DNA"/>
</dbReference>
<evidence type="ECO:0000259" key="2">
    <source>
        <dbReference type="PROSITE" id="PS50833"/>
    </source>
</evidence>
<gene>
    <name evidence="3" type="ORF">JTE90_000653</name>
</gene>
<proteinExistence type="predicted"/>
<dbReference type="GO" id="GO:0000027">
    <property type="term" value="P:ribosomal large subunit assembly"/>
    <property type="evidence" value="ECO:0007669"/>
    <property type="project" value="TreeGrafter"/>
</dbReference>
<dbReference type="InterPro" id="IPR007109">
    <property type="entry name" value="Brix"/>
</dbReference>
<dbReference type="PANTHER" id="PTHR12661">
    <property type="entry name" value="PETER PAN-RELATED"/>
    <property type="match status" value="1"/>
</dbReference>
<dbReference type="Proteomes" id="UP000827092">
    <property type="component" value="Unassembled WGS sequence"/>
</dbReference>
<sequence>MYFRIAKLPHGPTLTYQVKEYCLVRDIISAQKKPLVYEKLFAHQPLLVLNGFSGEGMHLKLMTTTFQNMFPSINVNKTNLNAIRRTLLINYNEDKTIDLRQYAIKIAPTGMSRPVKKLIQGKVPNLSQYKDIEDFLQRSGNLSESEYEQDTPANTVVLPQPISSRGNITSEKSAIRLFELGPRIKLQLMKIEEGVMTGEVLYHDYITKTPEEIAALRAKMKAKKHLKEQRKAQQKNNVERKKKEQKGKGSGAENPDDE</sequence>
<feature type="compositionally biased region" description="Basic residues" evidence="1">
    <location>
        <begin position="219"/>
        <end position="228"/>
    </location>
</feature>
<evidence type="ECO:0000256" key="1">
    <source>
        <dbReference type="SAM" id="MobiDB-lite"/>
    </source>
</evidence>
<name>A0AAV6VXW1_9ARAC</name>
<protein>
    <recommendedName>
        <fullName evidence="2">Brix domain-containing protein</fullName>
    </recommendedName>
</protein>
<dbReference type="AlphaFoldDB" id="A0AAV6VXW1"/>
<feature type="region of interest" description="Disordered" evidence="1">
    <location>
        <begin position="219"/>
        <end position="258"/>
    </location>
</feature>
<dbReference type="PANTHER" id="PTHR12661:SF5">
    <property type="entry name" value="SUPPRESSOR OF SWI4 1 HOMOLOG"/>
    <property type="match status" value="1"/>
</dbReference>
<organism evidence="3 4">
    <name type="scientific">Oedothorax gibbosus</name>
    <dbReference type="NCBI Taxonomy" id="931172"/>
    <lineage>
        <taxon>Eukaryota</taxon>
        <taxon>Metazoa</taxon>
        <taxon>Ecdysozoa</taxon>
        <taxon>Arthropoda</taxon>
        <taxon>Chelicerata</taxon>
        <taxon>Arachnida</taxon>
        <taxon>Araneae</taxon>
        <taxon>Araneomorphae</taxon>
        <taxon>Entelegynae</taxon>
        <taxon>Araneoidea</taxon>
        <taxon>Linyphiidae</taxon>
        <taxon>Erigoninae</taxon>
        <taxon>Oedothorax</taxon>
    </lineage>
</organism>
<feature type="domain" description="Brix" evidence="2">
    <location>
        <begin position="1"/>
        <end position="197"/>
    </location>
</feature>
<dbReference type="SMART" id="SM00879">
    <property type="entry name" value="Brix"/>
    <property type="match status" value="1"/>
</dbReference>
<dbReference type="GO" id="GO:0006364">
    <property type="term" value="P:rRNA processing"/>
    <property type="evidence" value="ECO:0007669"/>
    <property type="project" value="InterPro"/>
</dbReference>
<dbReference type="GO" id="GO:0030687">
    <property type="term" value="C:preribosome, large subunit precursor"/>
    <property type="evidence" value="ECO:0007669"/>
    <property type="project" value="TreeGrafter"/>
</dbReference>